<dbReference type="EMBL" id="RRYP01003290">
    <property type="protein sequence ID" value="TNV83944.1"/>
    <property type="molecule type" value="Genomic_DNA"/>
</dbReference>
<gene>
    <name evidence="1" type="ORF">FGO68_gene10798</name>
</gene>
<evidence type="ECO:0000313" key="2">
    <source>
        <dbReference type="Proteomes" id="UP000785679"/>
    </source>
</evidence>
<name>A0A8J8T6B3_HALGN</name>
<keyword evidence="2" id="KW-1185">Reference proteome</keyword>
<accession>A0A8J8T6B3</accession>
<dbReference type="Proteomes" id="UP000785679">
    <property type="component" value="Unassembled WGS sequence"/>
</dbReference>
<evidence type="ECO:0000313" key="1">
    <source>
        <dbReference type="EMBL" id="TNV83944.1"/>
    </source>
</evidence>
<comment type="caution">
    <text evidence="1">The sequence shown here is derived from an EMBL/GenBank/DDBJ whole genome shotgun (WGS) entry which is preliminary data.</text>
</comment>
<dbReference type="AlphaFoldDB" id="A0A8J8T6B3"/>
<organism evidence="1 2">
    <name type="scientific">Halteria grandinella</name>
    <dbReference type="NCBI Taxonomy" id="5974"/>
    <lineage>
        <taxon>Eukaryota</taxon>
        <taxon>Sar</taxon>
        <taxon>Alveolata</taxon>
        <taxon>Ciliophora</taxon>
        <taxon>Intramacronucleata</taxon>
        <taxon>Spirotrichea</taxon>
        <taxon>Stichotrichia</taxon>
        <taxon>Sporadotrichida</taxon>
        <taxon>Halteriidae</taxon>
        <taxon>Halteria</taxon>
    </lineage>
</organism>
<sequence length="68" mass="7966">MLKGLEDYEGESIKNQGIIRLRLPDLKYKIILSTKQSIIRQILVIERKARLINTQLILLLLKIIKKSH</sequence>
<proteinExistence type="predicted"/>
<reference evidence="1" key="1">
    <citation type="submission" date="2019-06" db="EMBL/GenBank/DDBJ databases">
        <authorList>
            <person name="Zheng W."/>
        </authorList>
    </citation>
    <scope>NUCLEOTIDE SEQUENCE</scope>
    <source>
        <strain evidence="1">QDHG01</strain>
    </source>
</reference>
<protein>
    <submittedName>
        <fullName evidence="1">Uncharacterized protein</fullName>
    </submittedName>
</protein>